<dbReference type="AlphaFoldDB" id="A0A3B7LX30"/>
<organism evidence="2 3">
    <name type="scientific">Acinetobacter chinensis</name>
    <dbReference type="NCBI Taxonomy" id="2004650"/>
    <lineage>
        <taxon>Bacteria</taxon>
        <taxon>Pseudomonadati</taxon>
        <taxon>Pseudomonadota</taxon>
        <taxon>Gammaproteobacteria</taxon>
        <taxon>Moraxellales</taxon>
        <taxon>Moraxellaceae</taxon>
        <taxon>Acinetobacter</taxon>
    </lineage>
</organism>
<dbReference type="SUPFAM" id="SSF53474">
    <property type="entry name" value="alpha/beta-Hydrolases"/>
    <property type="match status" value="1"/>
</dbReference>
<name>A0A3B7LX30_9GAMM</name>
<dbReference type="InterPro" id="IPR000073">
    <property type="entry name" value="AB_hydrolase_1"/>
</dbReference>
<evidence type="ECO:0000313" key="3">
    <source>
        <dbReference type="Proteomes" id="UP000263753"/>
    </source>
</evidence>
<dbReference type="RefSeq" id="WP_087511618.1">
    <property type="nucleotide sequence ID" value="NZ_CP032134.1"/>
</dbReference>
<accession>A0A3B7LX30</accession>
<dbReference type="PANTHER" id="PTHR43798">
    <property type="entry name" value="MONOACYLGLYCEROL LIPASE"/>
    <property type="match status" value="1"/>
</dbReference>
<sequence length="301" mass="34861">MPYYNMPDGEKLFVREIGQGEPVLVLSGLGMQSWQWIPFLLPNQKYKFIIPDWRGFGGSNRCAIPDMDAISSHWRDIDSLTTQMELPSFAVIAYSMGATTAMHGMQYGNFGNKISHYLHIDQTPKIRVDETWNYGLFGKKQFEFRHLLKEISQLLNAHTDKKLLKELDDTDRRSLVELWLDFIKLQASNKVAPYLFGIALNRPKLQPYILPVQRLDYLKWYVNNYLHHNEDYRSAISTLTCPTTFFTGQESVLYPAKGQKIIADSMLNARQVIFKKSGHTPLITEPVKFRFEISRFLKSIA</sequence>
<dbReference type="GO" id="GO:0016020">
    <property type="term" value="C:membrane"/>
    <property type="evidence" value="ECO:0007669"/>
    <property type="project" value="TreeGrafter"/>
</dbReference>
<dbReference type="KEGG" id="achi:CDG60_08075"/>
<dbReference type="PANTHER" id="PTHR43798:SF33">
    <property type="entry name" value="HYDROLASE, PUTATIVE (AFU_ORTHOLOGUE AFUA_2G14860)-RELATED"/>
    <property type="match status" value="1"/>
</dbReference>
<dbReference type="Proteomes" id="UP000263753">
    <property type="component" value="Chromosome"/>
</dbReference>
<dbReference type="EMBL" id="CP032134">
    <property type="protein sequence ID" value="AXY56524.1"/>
    <property type="molecule type" value="Genomic_DNA"/>
</dbReference>
<dbReference type="Pfam" id="PF00561">
    <property type="entry name" value="Abhydrolase_1"/>
    <property type="match status" value="1"/>
</dbReference>
<reference evidence="3" key="1">
    <citation type="submission" date="2018-09" db="EMBL/GenBank/DDBJ databases">
        <title>The complete genome of Acinetobacter sp. strain WCHAc010005.</title>
        <authorList>
            <person name="Hu Y."/>
            <person name="Long H."/>
            <person name="Feng Y."/>
            <person name="Zong Z."/>
        </authorList>
    </citation>
    <scope>NUCLEOTIDE SEQUENCE [LARGE SCALE GENOMIC DNA]</scope>
    <source>
        <strain evidence="3">WCHAc010005</strain>
    </source>
</reference>
<protein>
    <submittedName>
        <fullName evidence="2">Alpha/beta hydrolase</fullName>
    </submittedName>
</protein>
<dbReference type="GO" id="GO:0016787">
    <property type="term" value="F:hydrolase activity"/>
    <property type="evidence" value="ECO:0007669"/>
    <property type="project" value="UniProtKB-KW"/>
</dbReference>
<dbReference type="InterPro" id="IPR029058">
    <property type="entry name" value="AB_hydrolase_fold"/>
</dbReference>
<evidence type="ECO:0000259" key="1">
    <source>
        <dbReference type="Pfam" id="PF00561"/>
    </source>
</evidence>
<proteinExistence type="predicted"/>
<keyword evidence="2" id="KW-0378">Hydrolase</keyword>
<feature type="domain" description="AB hydrolase-1" evidence="1">
    <location>
        <begin position="22"/>
        <end position="286"/>
    </location>
</feature>
<evidence type="ECO:0000313" key="2">
    <source>
        <dbReference type="EMBL" id="AXY56524.1"/>
    </source>
</evidence>
<dbReference type="Gene3D" id="3.40.50.1820">
    <property type="entry name" value="alpha/beta hydrolase"/>
    <property type="match status" value="1"/>
</dbReference>
<gene>
    <name evidence="2" type="ORF">CDG60_08075</name>
</gene>
<dbReference type="InterPro" id="IPR050266">
    <property type="entry name" value="AB_hydrolase_sf"/>
</dbReference>